<evidence type="ECO:0000259" key="1">
    <source>
        <dbReference type="Pfam" id="PF07463"/>
    </source>
</evidence>
<dbReference type="Pfam" id="PF07463">
    <property type="entry name" value="NUMOD4"/>
    <property type="match status" value="1"/>
</dbReference>
<feature type="domain" description="HNH nuclease" evidence="2">
    <location>
        <begin position="68"/>
        <end position="96"/>
    </location>
</feature>
<dbReference type="InterPro" id="IPR010902">
    <property type="entry name" value="NUMOD4"/>
</dbReference>
<dbReference type="EMBL" id="LR796587">
    <property type="protein sequence ID" value="CAB4153010.1"/>
    <property type="molecule type" value="Genomic_DNA"/>
</dbReference>
<dbReference type="SUPFAM" id="SSF54060">
    <property type="entry name" value="His-Me finger endonucleases"/>
    <property type="match status" value="1"/>
</dbReference>
<proteinExistence type="predicted"/>
<organism evidence="3">
    <name type="scientific">uncultured Caudovirales phage</name>
    <dbReference type="NCBI Taxonomy" id="2100421"/>
    <lineage>
        <taxon>Viruses</taxon>
        <taxon>Duplodnaviria</taxon>
        <taxon>Heunggongvirae</taxon>
        <taxon>Uroviricota</taxon>
        <taxon>Caudoviricetes</taxon>
        <taxon>Peduoviridae</taxon>
        <taxon>Maltschvirus</taxon>
        <taxon>Maltschvirus maltsch</taxon>
    </lineage>
</organism>
<dbReference type="InterPro" id="IPR003615">
    <property type="entry name" value="HNH_nuc"/>
</dbReference>
<dbReference type="Gene3D" id="3.90.75.20">
    <property type="match status" value="1"/>
</dbReference>
<sequence>MEIWNPVKDYEGLYEVSSLGRVISVRKNKILKPILNGKYFKVSLSRTHKIRIHQLVANVFLGHNTCGMKLVVDHINGDCLDNRLSNIQVVTQRENVLKSIKFKK</sequence>
<protein>
    <submittedName>
        <fullName evidence="3">NUMOD4</fullName>
    </submittedName>
</protein>
<evidence type="ECO:0000259" key="2">
    <source>
        <dbReference type="Pfam" id="PF13392"/>
    </source>
</evidence>
<dbReference type="GO" id="GO:0016788">
    <property type="term" value="F:hydrolase activity, acting on ester bonds"/>
    <property type="evidence" value="ECO:0007669"/>
    <property type="project" value="InterPro"/>
</dbReference>
<gene>
    <name evidence="3" type="ORF">UFOVP618_39</name>
</gene>
<reference evidence="3" key="1">
    <citation type="submission" date="2020-04" db="EMBL/GenBank/DDBJ databases">
        <authorList>
            <person name="Chiriac C."/>
            <person name="Salcher M."/>
            <person name="Ghai R."/>
            <person name="Kavagutti S V."/>
        </authorList>
    </citation>
    <scope>NUCLEOTIDE SEQUENCE</scope>
</reference>
<accession>A0A6J5N7A1</accession>
<dbReference type="Pfam" id="PF13392">
    <property type="entry name" value="HNH_3"/>
    <property type="match status" value="1"/>
</dbReference>
<name>A0A6J5N7A1_9CAUD</name>
<feature type="domain" description="NUMOD4" evidence="1">
    <location>
        <begin position="2"/>
        <end position="44"/>
    </location>
</feature>
<evidence type="ECO:0000313" key="3">
    <source>
        <dbReference type="EMBL" id="CAB4153010.1"/>
    </source>
</evidence>
<dbReference type="InterPro" id="IPR044925">
    <property type="entry name" value="His-Me_finger_sf"/>
</dbReference>